<feature type="modified residue" description="4-aspartylphosphate" evidence="1">
    <location>
        <position position="58"/>
    </location>
</feature>
<dbReference type="InterPro" id="IPR007492">
    <property type="entry name" value="LytTR_DNA-bd_dom"/>
</dbReference>
<feature type="domain" description="Response regulatory" evidence="2">
    <location>
        <begin position="6"/>
        <end position="126"/>
    </location>
</feature>
<dbReference type="InterPro" id="IPR046947">
    <property type="entry name" value="LytR-like"/>
</dbReference>
<sequence length="271" mass="29926">MNSCPRALIAEDETLLGEHLRAELQALWPELEVLGIAPNGQAALEQGLRLRPEIVFLDIRMPGLTGLEAATALAEDWPEDAGALPLIVFVTAHDEYALKAFEAAAVDYVLKPAQTERLRQTVQRLQAALAQRAASAAPGAAQADDTLAALRTLLSQAQSAPSTPRLRHLQVAVGNQIELVPVDQLLYLEAADKYVRAVTTGREHWVRISLRELLPQLDPERFWQVHRSTVVNIDAVRRAERLENGQALLDLHGRPERITVSRVHAARFKPL</sequence>
<dbReference type="PROSITE" id="PS50110">
    <property type="entry name" value="RESPONSE_REGULATORY"/>
    <property type="match status" value="1"/>
</dbReference>
<dbReference type="SMART" id="SM00850">
    <property type="entry name" value="LytTR"/>
    <property type="match status" value="1"/>
</dbReference>
<dbReference type="Gene3D" id="2.40.50.1020">
    <property type="entry name" value="LytTr DNA-binding domain"/>
    <property type="match status" value="1"/>
</dbReference>
<reference evidence="4 5" key="1">
    <citation type="submission" date="2020-08" db="EMBL/GenBank/DDBJ databases">
        <title>Genomic Encyclopedia of Type Strains, Phase IV (KMG-IV): sequencing the most valuable type-strain genomes for metagenomic binning, comparative biology and taxonomic classification.</title>
        <authorList>
            <person name="Goeker M."/>
        </authorList>
    </citation>
    <scope>NUCLEOTIDE SEQUENCE [LARGE SCALE GENOMIC DNA]</scope>
    <source>
        <strain evidence="4 5">DSM 23958</strain>
    </source>
</reference>
<dbReference type="AlphaFoldDB" id="A0A840S737"/>
<protein>
    <submittedName>
        <fullName evidence="4">DNA-binding LytR/AlgR family response regulator</fullName>
    </submittedName>
</protein>
<dbReference type="Proteomes" id="UP000554837">
    <property type="component" value="Unassembled WGS sequence"/>
</dbReference>
<keyword evidence="1" id="KW-0597">Phosphoprotein</keyword>
<gene>
    <name evidence="4" type="ORF">HNQ51_002741</name>
</gene>
<keyword evidence="4" id="KW-0238">DNA-binding</keyword>
<dbReference type="EMBL" id="JACHHO010000004">
    <property type="protein sequence ID" value="MBB5205422.1"/>
    <property type="molecule type" value="Genomic_DNA"/>
</dbReference>
<dbReference type="InterPro" id="IPR001789">
    <property type="entry name" value="Sig_transdc_resp-reg_receiver"/>
</dbReference>
<evidence type="ECO:0000256" key="1">
    <source>
        <dbReference type="PROSITE-ProRule" id="PRU00169"/>
    </source>
</evidence>
<dbReference type="RefSeq" id="WP_138856645.1">
    <property type="nucleotide sequence ID" value="NZ_CP040709.1"/>
</dbReference>
<name>A0A840S737_9BURK</name>
<dbReference type="SUPFAM" id="SSF52172">
    <property type="entry name" value="CheY-like"/>
    <property type="match status" value="1"/>
</dbReference>
<keyword evidence="5" id="KW-1185">Reference proteome</keyword>
<dbReference type="OrthoDB" id="236568at2"/>
<dbReference type="GO" id="GO:0000156">
    <property type="term" value="F:phosphorelay response regulator activity"/>
    <property type="evidence" value="ECO:0007669"/>
    <property type="project" value="InterPro"/>
</dbReference>
<evidence type="ECO:0000313" key="5">
    <source>
        <dbReference type="Proteomes" id="UP000554837"/>
    </source>
</evidence>
<proteinExistence type="predicted"/>
<evidence type="ECO:0000259" key="2">
    <source>
        <dbReference type="PROSITE" id="PS50110"/>
    </source>
</evidence>
<accession>A0A840S737</accession>
<evidence type="ECO:0000259" key="3">
    <source>
        <dbReference type="PROSITE" id="PS50930"/>
    </source>
</evidence>
<dbReference type="GO" id="GO:0003677">
    <property type="term" value="F:DNA binding"/>
    <property type="evidence" value="ECO:0007669"/>
    <property type="project" value="UniProtKB-KW"/>
</dbReference>
<dbReference type="PANTHER" id="PTHR37299">
    <property type="entry name" value="TRANSCRIPTIONAL REGULATOR-RELATED"/>
    <property type="match status" value="1"/>
</dbReference>
<dbReference type="SMART" id="SM00448">
    <property type="entry name" value="REC"/>
    <property type="match status" value="1"/>
</dbReference>
<dbReference type="PROSITE" id="PS50930">
    <property type="entry name" value="HTH_LYTTR"/>
    <property type="match status" value="1"/>
</dbReference>
<dbReference type="InterPro" id="IPR011006">
    <property type="entry name" value="CheY-like_superfamily"/>
</dbReference>
<dbReference type="Pfam" id="PF04397">
    <property type="entry name" value="LytTR"/>
    <property type="match status" value="1"/>
</dbReference>
<dbReference type="Pfam" id="PF00072">
    <property type="entry name" value="Response_reg"/>
    <property type="match status" value="1"/>
</dbReference>
<dbReference type="PANTHER" id="PTHR37299:SF1">
    <property type="entry name" value="STAGE 0 SPORULATION PROTEIN A HOMOLOG"/>
    <property type="match status" value="1"/>
</dbReference>
<organism evidence="4 5">
    <name type="scientific">Inhella inkyongensis</name>
    <dbReference type="NCBI Taxonomy" id="392593"/>
    <lineage>
        <taxon>Bacteria</taxon>
        <taxon>Pseudomonadati</taxon>
        <taxon>Pseudomonadota</taxon>
        <taxon>Betaproteobacteria</taxon>
        <taxon>Burkholderiales</taxon>
        <taxon>Sphaerotilaceae</taxon>
        <taxon>Inhella</taxon>
    </lineage>
</organism>
<feature type="domain" description="HTH LytTR-type" evidence="3">
    <location>
        <begin position="169"/>
        <end position="271"/>
    </location>
</feature>
<evidence type="ECO:0000313" key="4">
    <source>
        <dbReference type="EMBL" id="MBB5205422.1"/>
    </source>
</evidence>
<dbReference type="Gene3D" id="3.40.50.2300">
    <property type="match status" value="1"/>
</dbReference>
<comment type="caution">
    <text evidence="4">The sequence shown here is derived from an EMBL/GenBank/DDBJ whole genome shotgun (WGS) entry which is preliminary data.</text>
</comment>